<sequence length="197" mass="22215">MTAEHTAPARRGLVTVLAAGAFAGWFWASVAAAHPSEMFNRVRRLDRNGIFLPNWRFFAPHPACFDYGLIYRVEEHDGTVSPWRFVMEPVHRTWAHTVWFPTRRRSKALFDVAAELLVVGRKLAERGTVTAEVVEAHPAYTVLRDFTGAVVRERQHGDAPPAGFQFALIEHAGYDELQEEPTYVLISSFVPLTERAG</sequence>
<protein>
    <recommendedName>
        <fullName evidence="3">DUF4166 domain-containing protein</fullName>
    </recommendedName>
</protein>
<comment type="caution">
    <text evidence="1">The sequence shown here is derived from an EMBL/GenBank/DDBJ whole genome shotgun (WGS) entry which is preliminary data.</text>
</comment>
<accession>A0ABY2DP79</accession>
<dbReference type="EMBL" id="SMKE01000124">
    <property type="protein sequence ID" value="TDC00111.1"/>
    <property type="molecule type" value="Genomic_DNA"/>
</dbReference>
<organism evidence="1 2">
    <name type="scientific">Micromonospora fluostatini</name>
    <dbReference type="NCBI Taxonomy" id="1629071"/>
    <lineage>
        <taxon>Bacteria</taxon>
        <taxon>Bacillati</taxon>
        <taxon>Actinomycetota</taxon>
        <taxon>Actinomycetes</taxon>
        <taxon>Micromonosporales</taxon>
        <taxon>Micromonosporaceae</taxon>
        <taxon>Micromonospora</taxon>
    </lineage>
</organism>
<name>A0ABY2DP79_9ACTN</name>
<evidence type="ECO:0008006" key="3">
    <source>
        <dbReference type="Google" id="ProtNLM"/>
    </source>
</evidence>
<evidence type="ECO:0000313" key="2">
    <source>
        <dbReference type="Proteomes" id="UP000295626"/>
    </source>
</evidence>
<evidence type="ECO:0000313" key="1">
    <source>
        <dbReference type="EMBL" id="TDC00111.1"/>
    </source>
</evidence>
<dbReference type="Proteomes" id="UP000295626">
    <property type="component" value="Unassembled WGS sequence"/>
</dbReference>
<proteinExistence type="predicted"/>
<keyword evidence="2" id="KW-1185">Reference proteome</keyword>
<gene>
    <name evidence="1" type="ORF">E1091_05470</name>
</gene>
<reference evidence="1 2" key="1">
    <citation type="submission" date="2019-02" db="EMBL/GenBank/DDBJ databases">
        <title>Draft genome sequences of novel Actinobacteria.</title>
        <authorList>
            <person name="Sahin N."/>
            <person name="Ay H."/>
            <person name="Saygin H."/>
        </authorList>
    </citation>
    <scope>NUCLEOTIDE SEQUENCE [LARGE SCALE GENOMIC DNA]</scope>
    <source>
        <strain evidence="1 2">JCM 30529</strain>
    </source>
</reference>